<dbReference type="GO" id="GO:0016020">
    <property type="term" value="C:membrane"/>
    <property type="evidence" value="ECO:0007669"/>
    <property type="project" value="UniProtKB-SubCell"/>
</dbReference>
<evidence type="ECO:0000256" key="4">
    <source>
        <dbReference type="ARBA" id="ARBA00023136"/>
    </source>
</evidence>
<organism evidence="7 8">
    <name type="scientific">Oxynema aestuarii AP17</name>
    <dbReference type="NCBI Taxonomy" id="2064643"/>
    <lineage>
        <taxon>Bacteria</taxon>
        <taxon>Bacillati</taxon>
        <taxon>Cyanobacteriota</taxon>
        <taxon>Cyanophyceae</taxon>
        <taxon>Oscillatoriophycideae</taxon>
        <taxon>Oscillatoriales</taxon>
        <taxon>Oscillatoriaceae</taxon>
        <taxon>Oxynema</taxon>
        <taxon>Oxynema aestuarii</taxon>
    </lineage>
</organism>
<evidence type="ECO:0000256" key="3">
    <source>
        <dbReference type="ARBA" id="ARBA00022989"/>
    </source>
</evidence>
<feature type="transmembrane region" description="Helical" evidence="5">
    <location>
        <begin position="314"/>
        <end position="337"/>
    </location>
</feature>
<dbReference type="SUPFAM" id="SSF52540">
    <property type="entry name" value="P-loop containing nucleoside triphosphate hydrolases"/>
    <property type="match status" value="1"/>
</dbReference>
<dbReference type="KEGG" id="oxy:HCG48_13410"/>
<feature type="transmembrane region" description="Helical" evidence="5">
    <location>
        <begin position="256"/>
        <end position="274"/>
    </location>
</feature>
<dbReference type="Pfam" id="PF05128">
    <property type="entry name" value="DUF697"/>
    <property type="match status" value="1"/>
</dbReference>
<evidence type="ECO:0000256" key="2">
    <source>
        <dbReference type="ARBA" id="ARBA00022692"/>
    </source>
</evidence>
<protein>
    <submittedName>
        <fullName evidence="7">DUF697 domain-containing protein</fullName>
    </submittedName>
</protein>
<feature type="domain" description="G" evidence="6">
    <location>
        <begin position="30"/>
        <end position="150"/>
    </location>
</feature>
<dbReference type="InterPro" id="IPR021147">
    <property type="entry name" value="DUF697"/>
</dbReference>
<sequence length="392" mass="43229">MEKDYSLDELVSQFGDGYREAETELGQCNVLAIGKTGVGKSTLINAVFREKLAETGVGRPITQGIRQYTKSPCPIAVYDTPGLELSDEQIERMTLEVSELIDSRRLLDPKEHIHVIWYCINYESRRFEHKEENWLKLLELKDIPVILVVTQTTTQKRSEFIQTLEAMNLPVTQVVPVLAEAKEVHDDFPAVQPHGLDRLVEITFDLLPECAREAFIREQIASVNLKAKGAFKYLSGYVASSAVVGASPIPFSDAPLLMGVQTVMLGHITAIFGLPFDRGFIATLLTAIAGTTGATAIGRSIVGNLVKFLPGAGTLIGGAISASTAASLTLALGLAYIELLKVYMKAQWRGETLSKKELSRIFVYLYKDYLQSGRKTPSEEPILPPREIDIQD</sequence>
<gene>
    <name evidence="7" type="ORF">HCG48_13410</name>
</gene>
<keyword evidence="4 5" id="KW-0472">Membrane</keyword>
<keyword evidence="8" id="KW-1185">Reference proteome</keyword>
<dbReference type="EMBL" id="CP051167">
    <property type="protein sequence ID" value="QIZ73736.1"/>
    <property type="molecule type" value="Genomic_DNA"/>
</dbReference>
<feature type="transmembrane region" description="Helical" evidence="5">
    <location>
        <begin position="281"/>
        <end position="302"/>
    </location>
</feature>
<dbReference type="Gene3D" id="3.40.50.300">
    <property type="entry name" value="P-loop containing nucleotide triphosphate hydrolases"/>
    <property type="match status" value="1"/>
</dbReference>
<evidence type="ECO:0000256" key="1">
    <source>
        <dbReference type="ARBA" id="ARBA00004141"/>
    </source>
</evidence>
<evidence type="ECO:0000256" key="5">
    <source>
        <dbReference type="SAM" id="Phobius"/>
    </source>
</evidence>
<evidence type="ECO:0000259" key="6">
    <source>
        <dbReference type="Pfam" id="PF01926"/>
    </source>
</evidence>
<keyword evidence="2 5" id="KW-0812">Transmembrane</keyword>
<evidence type="ECO:0000313" key="8">
    <source>
        <dbReference type="Proteomes" id="UP000500857"/>
    </source>
</evidence>
<comment type="subcellular location">
    <subcellularLocation>
        <location evidence="1">Membrane</location>
        <topology evidence="1">Multi-pass membrane protein</topology>
    </subcellularLocation>
</comment>
<keyword evidence="3 5" id="KW-1133">Transmembrane helix</keyword>
<name>A0A6H1U5N6_9CYAN</name>
<dbReference type="InterPro" id="IPR006073">
    <property type="entry name" value="GTP-bd"/>
</dbReference>
<dbReference type="GO" id="GO:0005525">
    <property type="term" value="F:GTP binding"/>
    <property type="evidence" value="ECO:0007669"/>
    <property type="project" value="InterPro"/>
</dbReference>
<proteinExistence type="predicted"/>
<accession>A0A6H1U5N6</accession>
<evidence type="ECO:0000313" key="7">
    <source>
        <dbReference type="EMBL" id="QIZ73736.1"/>
    </source>
</evidence>
<dbReference type="CDD" id="cd00882">
    <property type="entry name" value="Ras_like_GTPase"/>
    <property type="match status" value="1"/>
</dbReference>
<dbReference type="Proteomes" id="UP000500857">
    <property type="component" value="Chromosome"/>
</dbReference>
<dbReference type="AlphaFoldDB" id="A0A6H1U5N6"/>
<dbReference type="Pfam" id="PF01926">
    <property type="entry name" value="MMR_HSR1"/>
    <property type="match status" value="1"/>
</dbReference>
<reference evidence="7 8" key="1">
    <citation type="submission" date="2020-04" db="EMBL/GenBank/DDBJ databases">
        <authorList>
            <person name="Basu S."/>
            <person name="Maruthanayagam V."/>
            <person name="Chakraborty S."/>
            <person name="Pramanik A."/>
            <person name="Mukherjee J."/>
            <person name="Brink B."/>
        </authorList>
    </citation>
    <scope>NUCLEOTIDE SEQUENCE [LARGE SCALE GENOMIC DNA]</scope>
    <source>
        <strain evidence="7 8">AP17</strain>
    </source>
</reference>
<dbReference type="InterPro" id="IPR027417">
    <property type="entry name" value="P-loop_NTPase"/>
</dbReference>